<gene>
    <name evidence="6" type="ORF">CAOG_004174</name>
</gene>
<dbReference type="GO" id="GO:0006412">
    <property type="term" value="P:translation"/>
    <property type="evidence" value="ECO:0007669"/>
    <property type="project" value="InterPro"/>
</dbReference>
<protein>
    <recommendedName>
        <fullName evidence="4">40S ribosomal protein S6</fullName>
    </recommendedName>
</protein>
<keyword evidence="7" id="KW-1185">Reference proteome</keyword>
<dbReference type="PIRSF" id="PIRSF002129">
    <property type="entry name" value="Ribosom_S6_euk"/>
    <property type="match status" value="1"/>
</dbReference>
<evidence type="ECO:0000313" key="7">
    <source>
        <dbReference type="Proteomes" id="UP000008743"/>
    </source>
</evidence>
<sequence length="275" mass="30306">MVKLNISYPATGSQKSITIEDEKKLRPFYDKRISQEVEGDFLGDEFKGYVFRISGGNDKQGFAMVQGVLTNGRVRLLLKEGHKTYRPRRAGERKRKSVRGCIVDQNLSTLNLVIVKKGEQELAGITDVTQPRRLGPKRASRIRKLFNLSKDDDVRKYVIRRKIEKEGKKPTTKAPRIQRLVTSVTLQRKRHRAALQTARATKAAQQKQEYTTLIAQRQKAARDALINKRRGIKAPVAAAPVKAAAAPVKAAAAPAKAAAAPAKAAAAPAPKGKGK</sequence>
<dbReference type="Pfam" id="PF01092">
    <property type="entry name" value="Ribosomal_S6e"/>
    <property type="match status" value="1"/>
</dbReference>
<comment type="similarity">
    <text evidence="1 4">Belongs to the eukaryotic ribosomal protein eS6 family.</text>
</comment>
<evidence type="ECO:0000313" key="6">
    <source>
        <dbReference type="EMBL" id="KJE93375.1"/>
    </source>
</evidence>
<proteinExistence type="inferred from homology"/>
<evidence type="ECO:0000256" key="3">
    <source>
        <dbReference type="ARBA" id="ARBA00023274"/>
    </source>
</evidence>
<dbReference type="PhylomeDB" id="A0A0D2WPK9"/>
<evidence type="ECO:0000256" key="4">
    <source>
        <dbReference type="PIRNR" id="PIRNR002129"/>
    </source>
</evidence>
<dbReference type="PANTHER" id="PTHR11502">
    <property type="entry name" value="40S RIBOSOMAL PROTEIN S6"/>
    <property type="match status" value="1"/>
</dbReference>
<reference evidence="7" key="1">
    <citation type="submission" date="2011-02" db="EMBL/GenBank/DDBJ databases">
        <title>The Genome Sequence of Capsaspora owczarzaki ATCC 30864.</title>
        <authorList>
            <person name="Russ C."/>
            <person name="Cuomo C."/>
            <person name="Burger G."/>
            <person name="Gray M.W."/>
            <person name="Holland P.W.H."/>
            <person name="King N."/>
            <person name="Lang F.B.F."/>
            <person name="Roger A.J."/>
            <person name="Ruiz-Trillo I."/>
            <person name="Young S.K."/>
            <person name="Zeng Q."/>
            <person name="Gargeya S."/>
            <person name="Alvarado L."/>
            <person name="Berlin A."/>
            <person name="Chapman S.B."/>
            <person name="Chen Z."/>
            <person name="Freedman E."/>
            <person name="Gellesch M."/>
            <person name="Goldberg J."/>
            <person name="Griggs A."/>
            <person name="Gujja S."/>
            <person name="Heilman E."/>
            <person name="Heiman D."/>
            <person name="Howarth C."/>
            <person name="Mehta T."/>
            <person name="Neiman D."/>
            <person name="Pearson M."/>
            <person name="Roberts A."/>
            <person name="Saif S."/>
            <person name="Shea T."/>
            <person name="Shenoy N."/>
            <person name="Sisk P."/>
            <person name="Stolte C."/>
            <person name="Sykes S."/>
            <person name="White J."/>
            <person name="Yandava C."/>
            <person name="Haas B."/>
            <person name="Nusbaum C."/>
            <person name="Birren B."/>
        </authorList>
    </citation>
    <scope>NUCLEOTIDE SEQUENCE</scope>
    <source>
        <strain evidence="7">ATCC 30864</strain>
    </source>
</reference>
<evidence type="ECO:0000256" key="5">
    <source>
        <dbReference type="SAM" id="MobiDB-lite"/>
    </source>
</evidence>
<dbReference type="InterPro" id="IPR014401">
    <property type="entry name" value="Ribosomal_eS6-like"/>
</dbReference>
<name>A0A0D2WPK9_CAPO3</name>
<dbReference type="STRING" id="595528.A0A0D2WPK9"/>
<evidence type="ECO:0000256" key="1">
    <source>
        <dbReference type="ARBA" id="ARBA00009312"/>
    </source>
</evidence>
<accession>A0A0D2WPK9</accession>
<organism evidence="6 7">
    <name type="scientific">Capsaspora owczarzaki (strain ATCC 30864)</name>
    <dbReference type="NCBI Taxonomy" id="595528"/>
    <lineage>
        <taxon>Eukaryota</taxon>
        <taxon>Filasterea</taxon>
        <taxon>Capsaspora</taxon>
    </lineage>
</organism>
<dbReference type="SMART" id="SM01405">
    <property type="entry name" value="Ribosomal_S6e"/>
    <property type="match status" value="1"/>
</dbReference>
<dbReference type="eggNOG" id="KOG1646">
    <property type="taxonomic scope" value="Eukaryota"/>
</dbReference>
<dbReference type="Gene3D" id="1.20.5.2650">
    <property type="match status" value="1"/>
</dbReference>
<dbReference type="InParanoid" id="A0A0D2WPK9"/>
<keyword evidence="3 4" id="KW-0687">Ribonucleoprotein</keyword>
<dbReference type="AlphaFoldDB" id="A0A0D2WPK9"/>
<evidence type="ECO:0000256" key="2">
    <source>
        <dbReference type="ARBA" id="ARBA00022980"/>
    </source>
</evidence>
<dbReference type="EMBL" id="KE346365">
    <property type="protein sequence ID" value="KJE93375.1"/>
    <property type="molecule type" value="Genomic_DNA"/>
</dbReference>
<feature type="region of interest" description="Disordered" evidence="5">
    <location>
        <begin position="252"/>
        <end position="275"/>
    </location>
</feature>
<dbReference type="Proteomes" id="UP000008743">
    <property type="component" value="Unassembled WGS sequence"/>
</dbReference>
<dbReference type="InterPro" id="IPR001377">
    <property type="entry name" value="Ribosomal_eS6"/>
</dbReference>
<dbReference type="FunCoup" id="A0A0D2WPK9">
    <property type="interactions" value="549"/>
</dbReference>
<dbReference type="GO" id="GO:0005840">
    <property type="term" value="C:ribosome"/>
    <property type="evidence" value="ECO:0007669"/>
    <property type="project" value="UniProtKB-KW"/>
</dbReference>
<dbReference type="OrthoDB" id="10260596at2759"/>
<dbReference type="GO" id="GO:1990904">
    <property type="term" value="C:ribonucleoprotein complex"/>
    <property type="evidence" value="ECO:0007669"/>
    <property type="project" value="UniProtKB-KW"/>
</dbReference>
<keyword evidence="2 4" id="KW-0689">Ribosomal protein</keyword>
<dbReference type="GO" id="GO:0003735">
    <property type="term" value="F:structural constituent of ribosome"/>
    <property type="evidence" value="ECO:0007669"/>
    <property type="project" value="InterPro"/>
</dbReference>